<dbReference type="Proteomes" id="UP000681722">
    <property type="component" value="Unassembled WGS sequence"/>
</dbReference>
<proteinExistence type="inferred from homology"/>
<dbReference type="GO" id="GO:0000139">
    <property type="term" value="C:Golgi membrane"/>
    <property type="evidence" value="ECO:0007669"/>
    <property type="project" value="UniProtKB-SubCell"/>
</dbReference>
<evidence type="ECO:0000256" key="5">
    <source>
        <dbReference type="ARBA" id="ARBA00022989"/>
    </source>
</evidence>
<dbReference type="GO" id="GO:0016051">
    <property type="term" value="P:carbohydrate biosynthetic process"/>
    <property type="evidence" value="ECO:0007669"/>
    <property type="project" value="InterPro"/>
</dbReference>
<evidence type="ECO:0000313" key="10">
    <source>
        <dbReference type="EMBL" id="CAF1463926.1"/>
    </source>
</evidence>
<evidence type="ECO:0000256" key="2">
    <source>
        <dbReference type="ARBA" id="ARBA00006339"/>
    </source>
</evidence>
<keyword evidence="14" id="KW-1185">Reference proteome</keyword>
<evidence type="ECO:0000313" key="11">
    <source>
        <dbReference type="EMBL" id="CAF1557168.1"/>
    </source>
</evidence>
<organism evidence="11 14">
    <name type="scientific">Didymodactylos carnosus</name>
    <dbReference type="NCBI Taxonomy" id="1234261"/>
    <lineage>
        <taxon>Eukaryota</taxon>
        <taxon>Metazoa</taxon>
        <taxon>Spiralia</taxon>
        <taxon>Gnathifera</taxon>
        <taxon>Rotifera</taxon>
        <taxon>Eurotatoria</taxon>
        <taxon>Bdelloidea</taxon>
        <taxon>Philodinida</taxon>
        <taxon>Philodinidae</taxon>
        <taxon>Didymodactylos</taxon>
    </lineage>
</organism>
<keyword evidence="9" id="KW-0119">Carbohydrate metabolism</keyword>
<dbReference type="EMBL" id="CAJNOK010030747">
    <property type="protein sequence ID" value="CAF1463926.1"/>
    <property type="molecule type" value="Genomic_DNA"/>
</dbReference>
<keyword evidence="7" id="KW-0472">Membrane</keyword>
<evidence type="ECO:0000256" key="9">
    <source>
        <dbReference type="RuleBase" id="RU364020"/>
    </source>
</evidence>
<sequence>MKPKHQWNLLNGTSKFKFTIVRHPFRRIISTYYDKFIYPEPFEHTVWTPIKQNMLKTLKHKIFTLNTFLLYIVYSIQRNLKLNAHWERVVTVCGFCKIKFDWIGKYENFDEDVKILLKHLKIDSKISFPSHKLDLNHTKLELDDKTMYDMIKSIGKKEYNVLLDYYRPDCEAFNYTIEDFETKT</sequence>
<dbReference type="AlphaFoldDB" id="A0A815XG30"/>
<dbReference type="Proteomes" id="UP000682733">
    <property type="component" value="Unassembled WGS sequence"/>
</dbReference>
<gene>
    <name evidence="11" type="ORF">GPM918_LOCUS39547</name>
    <name evidence="10" type="ORF">OVA965_LOCUS35367</name>
    <name evidence="13" type="ORF">SRO942_LOCUS40431</name>
    <name evidence="12" type="ORF">TMI583_LOCUS36330</name>
</gene>
<dbReference type="PANTHER" id="PTHR12137:SF54">
    <property type="entry name" value="CARBOHYDRATE SULFOTRANSFERASE"/>
    <property type="match status" value="1"/>
</dbReference>
<dbReference type="GO" id="GO:0008146">
    <property type="term" value="F:sulfotransferase activity"/>
    <property type="evidence" value="ECO:0007669"/>
    <property type="project" value="InterPro"/>
</dbReference>
<dbReference type="InterPro" id="IPR018011">
    <property type="entry name" value="Carb_sulfotrans_8-10"/>
</dbReference>
<evidence type="ECO:0000313" key="12">
    <source>
        <dbReference type="EMBL" id="CAF4256833.1"/>
    </source>
</evidence>
<dbReference type="PANTHER" id="PTHR12137">
    <property type="entry name" value="CARBOHYDRATE SULFOTRANSFERASE"/>
    <property type="match status" value="1"/>
</dbReference>
<dbReference type="Pfam" id="PF03567">
    <property type="entry name" value="Sulfotransfer_2"/>
    <property type="match status" value="1"/>
</dbReference>
<dbReference type="EMBL" id="CAJOBA010052617">
    <property type="protein sequence ID" value="CAF4256833.1"/>
    <property type="molecule type" value="Genomic_DNA"/>
</dbReference>
<evidence type="ECO:0000256" key="8">
    <source>
        <dbReference type="ARBA" id="ARBA00023180"/>
    </source>
</evidence>
<dbReference type="OrthoDB" id="2019940at2759"/>
<evidence type="ECO:0000313" key="13">
    <source>
        <dbReference type="EMBL" id="CAF4418432.1"/>
    </source>
</evidence>
<dbReference type="InterPro" id="IPR005331">
    <property type="entry name" value="Sulfotransferase"/>
</dbReference>
<dbReference type="Proteomes" id="UP000677228">
    <property type="component" value="Unassembled WGS sequence"/>
</dbReference>
<keyword evidence="9" id="KW-0735">Signal-anchor</keyword>
<evidence type="ECO:0000256" key="3">
    <source>
        <dbReference type="ARBA" id="ARBA00022679"/>
    </source>
</evidence>
<dbReference type="EC" id="2.8.2.-" evidence="9"/>
<evidence type="ECO:0000256" key="4">
    <source>
        <dbReference type="ARBA" id="ARBA00022692"/>
    </source>
</evidence>
<evidence type="ECO:0000313" key="14">
    <source>
        <dbReference type="Proteomes" id="UP000663829"/>
    </source>
</evidence>
<comment type="caution">
    <text evidence="11">The sequence shown here is derived from an EMBL/GenBank/DDBJ whole genome shotgun (WGS) entry which is preliminary data.</text>
</comment>
<keyword evidence="3 9" id="KW-0808">Transferase</keyword>
<comment type="similarity">
    <text evidence="2 9">Belongs to the sulfotransferase 2 family.</text>
</comment>
<name>A0A815XG30_9BILA</name>
<comment type="subcellular location">
    <subcellularLocation>
        <location evidence="1 9">Golgi apparatus membrane</location>
        <topology evidence="1 9">Single-pass type II membrane protein</topology>
    </subcellularLocation>
</comment>
<keyword evidence="8 9" id="KW-0325">Glycoprotein</keyword>
<dbReference type="Proteomes" id="UP000663829">
    <property type="component" value="Unassembled WGS sequence"/>
</dbReference>
<protein>
    <recommendedName>
        <fullName evidence="9">Carbohydrate sulfotransferase</fullName>
        <ecNumber evidence="9">2.8.2.-</ecNumber>
    </recommendedName>
</protein>
<keyword evidence="4" id="KW-0812">Transmembrane</keyword>
<reference evidence="11" key="1">
    <citation type="submission" date="2021-02" db="EMBL/GenBank/DDBJ databases">
        <authorList>
            <person name="Nowell W R."/>
        </authorList>
    </citation>
    <scope>NUCLEOTIDE SEQUENCE</scope>
</reference>
<dbReference type="EMBL" id="CAJOBC010093615">
    <property type="protein sequence ID" value="CAF4418432.1"/>
    <property type="molecule type" value="Genomic_DNA"/>
</dbReference>
<evidence type="ECO:0000256" key="1">
    <source>
        <dbReference type="ARBA" id="ARBA00004323"/>
    </source>
</evidence>
<accession>A0A815XG30</accession>
<keyword evidence="6 9" id="KW-0333">Golgi apparatus</keyword>
<evidence type="ECO:0000256" key="7">
    <source>
        <dbReference type="ARBA" id="ARBA00023136"/>
    </source>
</evidence>
<dbReference type="EMBL" id="CAJNOQ010027891">
    <property type="protein sequence ID" value="CAF1557168.1"/>
    <property type="molecule type" value="Genomic_DNA"/>
</dbReference>
<keyword evidence="5" id="KW-1133">Transmembrane helix</keyword>
<evidence type="ECO:0000256" key="6">
    <source>
        <dbReference type="ARBA" id="ARBA00023034"/>
    </source>
</evidence>